<evidence type="ECO:0000256" key="2">
    <source>
        <dbReference type="ARBA" id="ARBA00022576"/>
    </source>
</evidence>
<dbReference type="RefSeq" id="WP_153524118.1">
    <property type="nucleotide sequence ID" value="NZ_JBEPDZ010000034.1"/>
</dbReference>
<evidence type="ECO:0000259" key="5">
    <source>
        <dbReference type="Pfam" id="PF00155"/>
    </source>
</evidence>
<accession>A0A646KJP4</accession>
<feature type="domain" description="Aminotransferase class I/classII large" evidence="5">
    <location>
        <begin position="53"/>
        <end position="385"/>
    </location>
</feature>
<dbReference type="CDD" id="cd00609">
    <property type="entry name" value="AAT_like"/>
    <property type="match status" value="1"/>
</dbReference>
<gene>
    <name evidence="6" type="ORF">FF041_20545</name>
</gene>
<dbReference type="Pfam" id="PF00155">
    <property type="entry name" value="Aminotran_1_2"/>
    <property type="match status" value="1"/>
</dbReference>
<dbReference type="OrthoDB" id="9763453at2"/>
<dbReference type="GO" id="GO:0008483">
    <property type="term" value="F:transaminase activity"/>
    <property type="evidence" value="ECO:0007669"/>
    <property type="project" value="UniProtKB-KW"/>
</dbReference>
<keyword evidence="3 6" id="KW-0808">Transferase</keyword>
<dbReference type="SUPFAM" id="SSF53383">
    <property type="entry name" value="PLP-dependent transferases"/>
    <property type="match status" value="1"/>
</dbReference>
<dbReference type="PANTHER" id="PTHR42832:SF3">
    <property type="entry name" value="L-GLUTAMINE--4-(METHYLSULFANYL)-2-OXOBUTANOATE AMINOTRANSFERASE"/>
    <property type="match status" value="1"/>
</dbReference>
<keyword evidence="2 6" id="KW-0032">Aminotransferase</keyword>
<sequence>MRQPEPAPGGSSAAGPEGEAGEAGEAAPLTREHLLAMARHGGREPLDLSLGVACDAEPDWFAADGEERSDPGYPKSAGSGALRAAAAASLRRRFQVSLPDESVAVCVGTKEFIASAALFLSREQGGGARHSGTHDSGTRDTVLIPSLCYPTYAVGAELAGLRTVRVPMGDDLRMRLDRVPAADARRALCLWVNSPANPTGVVDALDAIARWGRTHGVLVLSDEAYAEQTWKHRAATILSSGVDGVLAVHSLSKRSHAPGLRVGFYAGDPRLVRALADRRRDAGLMAATPAQTAAVRLLTEDHRVTRQRRRTRHRVTSLVELLNAAGLRCAPPEGGMFVWLKAPGGDGDRFVRWAARTAGLVLAPGSWYGPAGRPWVRVAATEEPETVRPRLELLAASPSPVG</sequence>
<name>A0A646KJP4_STRJU</name>
<comment type="caution">
    <text evidence="6">The sequence shown here is derived from an EMBL/GenBank/DDBJ whole genome shotgun (WGS) entry which is preliminary data.</text>
</comment>
<comment type="cofactor">
    <cofactor evidence="1">
        <name>pyridoxal 5'-phosphate</name>
        <dbReference type="ChEBI" id="CHEBI:597326"/>
    </cofactor>
</comment>
<feature type="region of interest" description="Disordered" evidence="4">
    <location>
        <begin position="1"/>
        <end position="31"/>
    </location>
</feature>
<keyword evidence="7" id="KW-1185">Reference proteome</keyword>
<dbReference type="EMBL" id="VCLA01000155">
    <property type="protein sequence ID" value="MQT02499.1"/>
    <property type="molecule type" value="Genomic_DNA"/>
</dbReference>
<evidence type="ECO:0000313" key="6">
    <source>
        <dbReference type="EMBL" id="MQT02499.1"/>
    </source>
</evidence>
<dbReference type="PANTHER" id="PTHR42832">
    <property type="entry name" value="AMINO ACID AMINOTRANSFERASE"/>
    <property type="match status" value="1"/>
</dbReference>
<dbReference type="AlphaFoldDB" id="A0A646KJP4"/>
<dbReference type="InterPro" id="IPR050881">
    <property type="entry name" value="LL-DAP_aminotransferase"/>
</dbReference>
<evidence type="ECO:0000256" key="1">
    <source>
        <dbReference type="ARBA" id="ARBA00001933"/>
    </source>
</evidence>
<feature type="compositionally biased region" description="Low complexity" evidence="4">
    <location>
        <begin position="8"/>
        <end position="28"/>
    </location>
</feature>
<dbReference type="InterPro" id="IPR015422">
    <property type="entry name" value="PyrdxlP-dep_Trfase_small"/>
</dbReference>
<dbReference type="InterPro" id="IPR004839">
    <property type="entry name" value="Aminotransferase_I/II_large"/>
</dbReference>
<proteinExistence type="predicted"/>
<dbReference type="Gene3D" id="3.90.1150.10">
    <property type="entry name" value="Aspartate Aminotransferase, domain 1"/>
    <property type="match status" value="1"/>
</dbReference>
<organism evidence="6 7">
    <name type="scientific">Streptomyces jumonjinensis</name>
    <dbReference type="NCBI Taxonomy" id="1945"/>
    <lineage>
        <taxon>Bacteria</taxon>
        <taxon>Bacillati</taxon>
        <taxon>Actinomycetota</taxon>
        <taxon>Actinomycetes</taxon>
        <taxon>Kitasatosporales</taxon>
        <taxon>Streptomycetaceae</taxon>
        <taxon>Streptomyces</taxon>
    </lineage>
</organism>
<dbReference type="InterPro" id="IPR015421">
    <property type="entry name" value="PyrdxlP-dep_Trfase_major"/>
</dbReference>
<dbReference type="InterPro" id="IPR015424">
    <property type="entry name" value="PyrdxlP-dep_Trfase"/>
</dbReference>
<dbReference type="Gene3D" id="3.40.640.10">
    <property type="entry name" value="Type I PLP-dependent aspartate aminotransferase-like (Major domain)"/>
    <property type="match status" value="1"/>
</dbReference>
<evidence type="ECO:0000256" key="3">
    <source>
        <dbReference type="ARBA" id="ARBA00022679"/>
    </source>
</evidence>
<reference evidence="6 7" key="1">
    <citation type="submission" date="2019-05" db="EMBL/GenBank/DDBJ databases">
        <title>Comparative genomics and metabolomics analyses of clavulanic acid producing Streptomyces species provides insight into specialized metabolism and evolution of beta-lactam biosynthetic gene clusters.</title>
        <authorList>
            <person name="Moore M.A."/>
            <person name="Cruz-Morales P."/>
            <person name="Barona Gomez F."/>
            <person name="Kapil T."/>
        </authorList>
    </citation>
    <scope>NUCLEOTIDE SEQUENCE [LARGE SCALE GENOMIC DNA]</scope>
    <source>
        <strain evidence="6 7">NRRL 5741</strain>
    </source>
</reference>
<dbReference type="GO" id="GO:0030170">
    <property type="term" value="F:pyridoxal phosphate binding"/>
    <property type="evidence" value="ECO:0007669"/>
    <property type="project" value="InterPro"/>
</dbReference>
<evidence type="ECO:0000313" key="7">
    <source>
        <dbReference type="Proteomes" id="UP000419138"/>
    </source>
</evidence>
<protein>
    <submittedName>
        <fullName evidence="6">Aminotransferase class I/II-fold pyridoxal phosphate-dependent enzyme</fullName>
    </submittedName>
</protein>
<evidence type="ECO:0000256" key="4">
    <source>
        <dbReference type="SAM" id="MobiDB-lite"/>
    </source>
</evidence>
<dbReference type="Proteomes" id="UP000419138">
    <property type="component" value="Unassembled WGS sequence"/>
</dbReference>